<dbReference type="Pfam" id="PF04073">
    <property type="entry name" value="tRNA_edit"/>
    <property type="match status" value="1"/>
</dbReference>
<evidence type="ECO:0000256" key="4">
    <source>
        <dbReference type="PIRNR" id="PIRNR006181"/>
    </source>
</evidence>
<comment type="caution">
    <text evidence="6">The sequence shown here is derived from an EMBL/GenBank/DDBJ whole genome shotgun (WGS) entry which is preliminary data.</text>
</comment>
<dbReference type="PANTHER" id="PTHR30411">
    <property type="entry name" value="CYTOPLASMIC PROTEIN"/>
    <property type="match status" value="1"/>
</dbReference>
<dbReference type="InterPro" id="IPR004369">
    <property type="entry name" value="Prolyl-tRNA_editing_YbaK/EbsC"/>
</dbReference>
<reference evidence="6 7" key="1">
    <citation type="submission" date="2018-08" db="EMBL/GenBank/DDBJ databases">
        <title>Genomic Encyclopedia of Archaeal and Bacterial Type Strains, Phase II (KMG-II): from individual species to whole genera.</title>
        <authorList>
            <person name="Goeker M."/>
        </authorList>
    </citation>
    <scope>NUCLEOTIDE SEQUENCE [LARGE SCALE GENOMIC DNA]</scope>
    <source>
        <strain evidence="6 7">ATCC 27112</strain>
    </source>
</reference>
<dbReference type="OrthoDB" id="9809296at2"/>
<dbReference type="GO" id="GO:0002161">
    <property type="term" value="F:aminoacyl-tRNA deacylase activity"/>
    <property type="evidence" value="ECO:0007669"/>
    <property type="project" value="InterPro"/>
</dbReference>
<dbReference type="Gene3D" id="3.90.960.10">
    <property type="entry name" value="YbaK/aminoacyl-tRNA synthetase-associated domain"/>
    <property type="match status" value="1"/>
</dbReference>
<sequence>MEKTNAMRILDQKKIKYNVNEYPHEEGVAVDGLEVANLLNLDPKKVFKTLVTVDNTKHYHVMVVPVDQELDLKKCARASNVKSLEMIQVKELLPLTGYVRGGCSPIGMKKVFPTLVDITAKGMDSILFSGGKIGLQIEMNPEDLKKVIRMEYADLKKEA</sequence>
<dbReference type="EC" id="4.2.-.-" evidence="4"/>
<dbReference type="FunCoup" id="A0A397RY76">
    <property type="interactions" value="18"/>
</dbReference>
<keyword evidence="7" id="KW-1185">Reference proteome</keyword>
<organism evidence="6 7">
    <name type="scientific">Anaeroplasma bactoclasticum</name>
    <dbReference type="NCBI Taxonomy" id="2088"/>
    <lineage>
        <taxon>Bacteria</taxon>
        <taxon>Bacillati</taxon>
        <taxon>Mycoplasmatota</taxon>
        <taxon>Mollicutes</taxon>
        <taxon>Anaeroplasmatales</taxon>
        <taxon>Anaeroplasmataceae</taxon>
        <taxon>Anaeroplasma</taxon>
    </lineage>
</organism>
<dbReference type="EMBL" id="QXEV01000003">
    <property type="protein sequence ID" value="RIA78232.1"/>
    <property type="molecule type" value="Genomic_DNA"/>
</dbReference>
<dbReference type="AlphaFoldDB" id="A0A397RY76"/>
<name>A0A397RY76_9MOLU</name>
<evidence type="ECO:0000256" key="1">
    <source>
        <dbReference type="ARBA" id="ARBA00009798"/>
    </source>
</evidence>
<feature type="domain" description="YbaK/aminoacyl-tRNA synthetase-associated" evidence="5">
    <location>
        <begin position="34"/>
        <end position="146"/>
    </location>
</feature>
<dbReference type="NCBIfam" id="TIGR00011">
    <property type="entry name" value="YbaK_EbsC"/>
    <property type="match status" value="1"/>
</dbReference>
<evidence type="ECO:0000313" key="6">
    <source>
        <dbReference type="EMBL" id="RIA78232.1"/>
    </source>
</evidence>
<dbReference type="PIRSF" id="PIRSF006181">
    <property type="entry name" value="EbsC_YbaK"/>
    <property type="match status" value="1"/>
</dbReference>
<dbReference type="InterPro" id="IPR036754">
    <property type="entry name" value="YbaK/aa-tRNA-synt-asso_dom_sf"/>
</dbReference>
<comment type="similarity">
    <text evidence="1 4">Belongs to the prolyl-tRNA editing family. YbaK/EbsC subfamily.</text>
</comment>
<dbReference type="InParanoid" id="A0A397RY76"/>
<protein>
    <recommendedName>
        <fullName evidence="4">Cys-tRNA(Pro)/Cys-tRNA(Cys) deacylase</fullName>
        <ecNumber evidence="4">4.2.-.-</ecNumber>
    </recommendedName>
</protein>
<dbReference type="InterPro" id="IPR007214">
    <property type="entry name" value="YbaK/aa-tRNA-synth-assoc-dom"/>
</dbReference>
<evidence type="ECO:0000313" key="7">
    <source>
        <dbReference type="Proteomes" id="UP000266506"/>
    </source>
</evidence>
<dbReference type="PANTHER" id="PTHR30411:SF0">
    <property type="entry name" value="CYS-TRNA(PRO)_CYS-TRNA(CYS) DEACYLASE YBAK"/>
    <property type="match status" value="1"/>
</dbReference>
<proteinExistence type="inferred from homology"/>
<dbReference type="GO" id="GO:0016829">
    <property type="term" value="F:lyase activity"/>
    <property type="evidence" value="ECO:0007669"/>
    <property type="project" value="UniProtKB-KW"/>
</dbReference>
<dbReference type="Proteomes" id="UP000266506">
    <property type="component" value="Unassembled WGS sequence"/>
</dbReference>
<accession>A0A397RY76</accession>
<keyword evidence="2 4" id="KW-0648">Protein biosynthesis</keyword>
<dbReference type="GO" id="GO:0006412">
    <property type="term" value="P:translation"/>
    <property type="evidence" value="ECO:0007669"/>
    <property type="project" value="UniProtKB-KW"/>
</dbReference>
<gene>
    <name evidence="6" type="ORF">EI71_00544</name>
</gene>
<evidence type="ECO:0000256" key="2">
    <source>
        <dbReference type="ARBA" id="ARBA00022917"/>
    </source>
</evidence>
<evidence type="ECO:0000256" key="3">
    <source>
        <dbReference type="ARBA" id="ARBA00023239"/>
    </source>
</evidence>
<dbReference type="SUPFAM" id="SSF55826">
    <property type="entry name" value="YbaK/ProRS associated domain"/>
    <property type="match status" value="1"/>
</dbReference>
<dbReference type="CDD" id="cd00002">
    <property type="entry name" value="YbaK_deacylase"/>
    <property type="match status" value="1"/>
</dbReference>
<dbReference type="RefSeq" id="WP_119015709.1">
    <property type="nucleotide sequence ID" value="NZ_QXEV01000003.1"/>
</dbReference>
<keyword evidence="3 4" id="KW-0456">Lyase</keyword>
<evidence type="ECO:0000259" key="5">
    <source>
        <dbReference type="Pfam" id="PF04073"/>
    </source>
</evidence>